<evidence type="ECO:0000313" key="1">
    <source>
        <dbReference type="Ensembl" id="ENSMGAP00000029431.1"/>
    </source>
</evidence>
<sequence length="283" mass="32854">MFNLVENFHFFSYFSTPLLWSFPRLRVSYVYLICNYPLIDGISLLYFSLSLEFIFRLLPVRWETNLQLIIDVLLTSGYPGNPYHHENYPHIPVLACNMDLMWVAEAQSPRFGHGTFMVCLENIYKKITGKDLKYEALMGKPSELTYQYADYLIRAQAAERQWKQPIRTLYAVGDNLMTDVYGANLYNRYLEEKNSRKDSKTWIQAKNELASSAATHCRSVLVCTGVYNPHTEVPLDTKESRTMIFHGHRDFRFDPALVEPDHVVPDVNAAVDLIFQLENFAPN</sequence>
<dbReference type="Bgee" id="ENSMGAG00000005131">
    <property type="expression patterns" value="Expressed in duodenum and 17 other cell types or tissues"/>
</dbReference>
<dbReference type="NCBIfam" id="TIGR01456">
    <property type="entry name" value="CECR5"/>
    <property type="match status" value="1"/>
</dbReference>
<dbReference type="Gene3D" id="3.40.50.1000">
    <property type="entry name" value="HAD superfamily/HAD-like"/>
    <property type="match status" value="2"/>
</dbReference>
<protein>
    <recommendedName>
        <fullName evidence="3">Haloacid dehalogenase like hydrolase domain containing 5</fullName>
    </recommendedName>
</protein>
<proteinExistence type="predicted"/>
<dbReference type="SUPFAM" id="SSF56784">
    <property type="entry name" value="HAD-like"/>
    <property type="match status" value="1"/>
</dbReference>
<reference evidence="1" key="3">
    <citation type="submission" date="2025-09" db="UniProtKB">
        <authorList>
            <consortium name="Ensembl"/>
        </authorList>
    </citation>
    <scope>IDENTIFICATION</scope>
</reference>
<dbReference type="Proteomes" id="UP000001645">
    <property type="component" value="Chromosome 14"/>
</dbReference>
<name>A0A803YCD4_MELGA</name>
<dbReference type="InterPro" id="IPR006353">
    <property type="entry name" value="HAD-SF_hydro_IIA_CECR5"/>
</dbReference>
<dbReference type="InterPro" id="IPR023214">
    <property type="entry name" value="HAD_sf"/>
</dbReference>
<dbReference type="GeneTree" id="ENSGT00940000164112"/>
<dbReference type="PANTHER" id="PTHR14269">
    <property type="entry name" value="CDP-DIACYLGLYCEROL--GLYCEROL-3-PHOSPHATE 3-PHOSPHATIDYLTRANSFERASE-RELATED"/>
    <property type="match status" value="1"/>
</dbReference>
<accession>A0A803YCD4</accession>
<dbReference type="AlphaFoldDB" id="A0A803YCD4"/>
<dbReference type="GO" id="GO:0046474">
    <property type="term" value="P:glycerophospholipid biosynthetic process"/>
    <property type="evidence" value="ECO:0007669"/>
    <property type="project" value="TreeGrafter"/>
</dbReference>
<dbReference type="InterPro" id="IPR036412">
    <property type="entry name" value="HAD-like_sf"/>
</dbReference>
<dbReference type="InterPro" id="IPR050324">
    <property type="entry name" value="CDP-alcohol_PTase-I"/>
</dbReference>
<dbReference type="PANTHER" id="PTHR14269:SF43">
    <property type="entry name" value="HALOACID DEHALOGENASE-LIKE HYDROLASE DOMAIN-CONTAINING 5"/>
    <property type="match status" value="1"/>
</dbReference>
<organism evidence="1 2">
    <name type="scientific">Meleagris gallopavo</name>
    <name type="common">Wild turkey</name>
    <dbReference type="NCBI Taxonomy" id="9103"/>
    <lineage>
        <taxon>Eukaryota</taxon>
        <taxon>Metazoa</taxon>
        <taxon>Chordata</taxon>
        <taxon>Craniata</taxon>
        <taxon>Vertebrata</taxon>
        <taxon>Euteleostomi</taxon>
        <taxon>Archelosauria</taxon>
        <taxon>Archosauria</taxon>
        <taxon>Dinosauria</taxon>
        <taxon>Saurischia</taxon>
        <taxon>Theropoda</taxon>
        <taxon>Coelurosauria</taxon>
        <taxon>Aves</taxon>
        <taxon>Neognathae</taxon>
        <taxon>Galloanserae</taxon>
        <taxon>Galliformes</taxon>
        <taxon>Phasianidae</taxon>
        <taxon>Meleagridinae</taxon>
        <taxon>Meleagris</taxon>
    </lineage>
</organism>
<evidence type="ECO:0000313" key="2">
    <source>
        <dbReference type="Proteomes" id="UP000001645"/>
    </source>
</evidence>
<dbReference type="GO" id="GO:0005739">
    <property type="term" value="C:mitochondrion"/>
    <property type="evidence" value="ECO:0007669"/>
    <property type="project" value="TreeGrafter"/>
</dbReference>
<reference evidence="1 2" key="1">
    <citation type="journal article" date="2010" name="PLoS Biol.">
        <title>Multi-platform next-generation sequencing of the domestic turkey (Meleagris gallopavo): genome assembly and analysis.</title>
        <authorList>
            <person name="Dalloul R.A."/>
            <person name="Long J.A."/>
            <person name="Zimin A.V."/>
            <person name="Aslam L."/>
            <person name="Beal K."/>
            <person name="Blomberg L.A."/>
            <person name="Bouffard P."/>
            <person name="Burt D.W."/>
            <person name="Crasta O."/>
            <person name="Crooijmans R.P."/>
            <person name="Cooper K."/>
            <person name="Coulombe R.A."/>
            <person name="De S."/>
            <person name="Delany M.E."/>
            <person name="Dodgson J.B."/>
            <person name="Dong J.J."/>
            <person name="Evans C."/>
            <person name="Frederickson K.M."/>
            <person name="Flicek P."/>
            <person name="Florea L."/>
            <person name="Folkerts O."/>
            <person name="Groenen M.A."/>
            <person name="Harkins T.T."/>
            <person name="Herrero J."/>
            <person name="Hoffmann S."/>
            <person name="Megens H.J."/>
            <person name="Jiang A."/>
            <person name="de Jong P."/>
            <person name="Kaiser P."/>
            <person name="Kim H."/>
            <person name="Kim K.W."/>
            <person name="Kim S."/>
            <person name="Langenberger D."/>
            <person name="Lee M.K."/>
            <person name="Lee T."/>
            <person name="Mane S."/>
            <person name="Marcais G."/>
            <person name="Marz M."/>
            <person name="McElroy A.P."/>
            <person name="Modise T."/>
            <person name="Nefedov M."/>
            <person name="Notredame C."/>
            <person name="Paton I.R."/>
            <person name="Payne W.S."/>
            <person name="Pertea G."/>
            <person name="Prickett D."/>
            <person name="Puiu D."/>
            <person name="Qioa D."/>
            <person name="Raineri E."/>
            <person name="Ruffier M."/>
            <person name="Salzberg S.L."/>
            <person name="Schatz M.C."/>
            <person name="Scheuring C."/>
            <person name="Schmidt C.J."/>
            <person name="Schroeder S."/>
            <person name="Searle S.M."/>
            <person name="Smith E.J."/>
            <person name="Smith J."/>
            <person name="Sonstegard T.S."/>
            <person name="Stadler P.F."/>
            <person name="Tafer H."/>
            <person name="Tu Z.J."/>
            <person name="Van Tassell C.P."/>
            <person name="Vilella A.J."/>
            <person name="Williams K.P."/>
            <person name="Yorke J.A."/>
            <person name="Zhang L."/>
            <person name="Zhang H.B."/>
            <person name="Zhang X."/>
            <person name="Zhang Y."/>
            <person name="Reed K.M."/>
        </authorList>
    </citation>
    <scope>NUCLEOTIDE SEQUENCE [LARGE SCALE GENOMIC DNA]</scope>
</reference>
<keyword evidence="2" id="KW-1185">Reference proteome</keyword>
<evidence type="ECO:0008006" key="3">
    <source>
        <dbReference type="Google" id="ProtNLM"/>
    </source>
</evidence>
<reference evidence="1" key="2">
    <citation type="submission" date="2025-08" db="UniProtKB">
        <authorList>
            <consortium name="Ensembl"/>
        </authorList>
    </citation>
    <scope>IDENTIFICATION</scope>
</reference>
<dbReference type="Ensembl" id="ENSMGAT00000034458.1">
    <property type="protein sequence ID" value="ENSMGAP00000029431.1"/>
    <property type="gene ID" value="ENSMGAG00000005131.2"/>
</dbReference>
<gene>
    <name evidence="1" type="primary">LOC100542184</name>
</gene>